<dbReference type="EMBL" id="JAZDWZ010000006">
    <property type="protein sequence ID" value="MEE3928425.1"/>
    <property type="molecule type" value="Genomic_DNA"/>
</dbReference>
<gene>
    <name evidence="2" type="ORF">V2E24_02435</name>
</gene>
<evidence type="ECO:0008006" key="4">
    <source>
        <dbReference type="Google" id="ProtNLM"/>
    </source>
</evidence>
<sequence>MLNLKKIFLLSSSLVSLIPVSFVVACDSSQEKKALINIRNQVQQMNDEELLKLLDIKYPPQSLSNLEAEPKNYTSEALWSINAFRYENQVTFDGYKFNIFLENVVGNPGSDITTFTFKVQLNSSLVTDPIYARRTTSLFKAIRLNHNHYSKQKPISESIKKQFSDEQILENLKKYN</sequence>
<proteinExistence type="predicted"/>
<protein>
    <recommendedName>
        <fullName evidence="4">Lipoprotein</fullName>
    </recommendedName>
</protein>
<evidence type="ECO:0000313" key="3">
    <source>
        <dbReference type="Proteomes" id="UP001344817"/>
    </source>
</evidence>
<evidence type="ECO:0000313" key="2">
    <source>
        <dbReference type="EMBL" id="MEE3928425.1"/>
    </source>
</evidence>
<comment type="caution">
    <text evidence="2">The sequence shown here is derived from an EMBL/GenBank/DDBJ whole genome shotgun (WGS) entry which is preliminary data.</text>
</comment>
<feature type="signal peptide" evidence="1">
    <location>
        <begin position="1"/>
        <end position="25"/>
    </location>
</feature>
<reference evidence="2" key="1">
    <citation type="submission" date="2024-01" db="EMBL/GenBank/DDBJ databases">
        <title>Genome sequence of Mycoplasma ciconiae type strain DSM 25251.</title>
        <authorList>
            <person name="Spergser J."/>
        </authorList>
    </citation>
    <scope>NUCLEOTIDE SEQUENCE [LARGE SCALE GENOMIC DNA]</scope>
    <source>
        <strain evidence="2">DSM 25251</strain>
    </source>
</reference>
<name>A0ABU7MLL7_9BACT</name>
<dbReference type="Proteomes" id="UP001344817">
    <property type="component" value="Unassembled WGS sequence"/>
</dbReference>
<organism evidence="2 3">
    <name type="scientific">Mycoplasmopsis ciconiae</name>
    <dbReference type="NCBI Taxonomy" id="561067"/>
    <lineage>
        <taxon>Bacteria</taxon>
        <taxon>Bacillati</taxon>
        <taxon>Mycoplasmatota</taxon>
        <taxon>Mycoplasmoidales</taxon>
        <taxon>Metamycoplasmataceae</taxon>
        <taxon>Mycoplasmopsis</taxon>
    </lineage>
</organism>
<accession>A0ABU7MLL7</accession>
<dbReference type="RefSeq" id="WP_330500837.1">
    <property type="nucleotide sequence ID" value="NZ_JAZDWZ010000006.1"/>
</dbReference>
<keyword evidence="1" id="KW-0732">Signal</keyword>
<dbReference type="PROSITE" id="PS51257">
    <property type="entry name" value="PROKAR_LIPOPROTEIN"/>
    <property type="match status" value="1"/>
</dbReference>
<keyword evidence="3" id="KW-1185">Reference proteome</keyword>
<evidence type="ECO:0000256" key="1">
    <source>
        <dbReference type="SAM" id="SignalP"/>
    </source>
</evidence>
<feature type="chain" id="PRO_5045058199" description="Lipoprotein" evidence="1">
    <location>
        <begin position="26"/>
        <end position="176"/>
    </location>
</feature>